<dbReference type="WBParaSite" id="PEQ_0000235701-mRNA-1">
    <property type="protein sequence ID" value="PEQ_0000235701-mRNA-1"/>
    <property type="gene ID" value="PEQ_0000235701"/>
</dbReference>
<reference evidence="2" key="1">
    <citation type="submission" date="2022-11" db="UniProtKB">
        <authorList>
            <consortium name="WormBaseParasite"/>
        </authorList>
    </citation>
    <scope>IDENTIFICATION</scope>
</reference>
<sequence length="299" mass="33446">MRPIPVFGILTTLVFSSESDYRRELRYLDYYLGVKPLNNGHLAIKESALHRYISNSTELDCYLNDSCAWENAKSDGLLDTSDFYLFIRTDEKPFPIQIQPGDPNPPPGNTLNLATFEANGTQFPTKSKINGVVLYALMISPSLPEHSGSLFLLAGNATSAAQSAIFVSAPVACQRSQSRFSFKNDICHVVIPEMNEPFRIGIRAFRLQDESLGSFAMISDIEYRADVCLQTRFSRIFGGRLVPPVLWHDIAATASEYSCVDFNINCRWSSTLAATSEWRVSNHLKKWDEVIGSRTRPSG</sequence>
<evidence type="ECO:0000313" key="1">
    <source>
        <dbReference type="Proteomes" id="UP000887564"/>
    </source>
</evidence>
<name>A0A914RKI3_PAREQ</name>
<keyword evidence="1" id="KW-1185">Reference proteome</keyword>
<dbReference type="AlphaFoldDB" id="A0A914RKI3"/>
<organism evidence="1 2">
    <name type="scientific">Parascaris equorum</name>
    <name type="common">Equine roundworm</name>
    <dbReference type="NCBI Taxonomy" id="6256"/>
    <lineage>
        <taxon>Eukaryota</taxon>
        <taxon>Metazoa</taxon>
        <taxon>Ecdysozoa</taxon>
        <taxon>Nematoda</taxon>
        <taxon>Chromadorea</taxon>
        <taxon>Rhabditida</taxon>
        <taxon>Spirurina</taxon>
        <taxon>Ascaridomorpha</taxon>
        <taxon>Ascaridoidea</taxon>
        <taxon>Ascarididae</taxon>
        <taxon>Parascaris</taxon>
    </lineage>
</organism>
<accession>A0A914RKI3</accession>
<protein>
    <submittedName>
        <fullName evidence="2">MAM domain-containing protein</fullName>
    </submittedName>
</protein>
<dbReference type="Proteomes" id="UP000887564">
    <property type="component" value="Unplaced"/>
</dbReference>
<evidence type="ECO:0000313" key="2">
    <source>
        <dbReference type="WBParaSite" id="PEQ_0000235701-mRNA-1"/>
    </source>
</evidence>
<proteinExistence type="predicted"/>